<comment type="similarity">
    <text evidence="1">Belongs to the LytR/CpsA/Psr (LCP) family.</text>
</comment>
<protein>
    <submittedName>
        <fullName evidence="4">LCP family protein</fullName>
    </submittedName>
</protein>
<feature type="transmembrane region" description="Helical" evidence="2">
    <location>
        <begin position="58"/>
        <end position="80"/>
    </location>
</feature>
<dbReference type="Proteomes" id="UP001323798">
    <property type="component" value="Chromosome"/>
</dbReference>
<feature type="domain" description="Cell envelope-related transcriptional attenuator" evidence="3">
    <location>
        <begin position="197"/>
        <end position="389"/>
    </location>
</feature>
<organism evidence="4 5">
    <name type="scientific">Microbacterium rhizosphaerae</name>
    <dbReference type="NCBI Taxonomy" id="1678237"/>
    <lineage>
        <taxon>Bacteria</taxon>
        <taxon>Bacillati</taxon>
        <taxon>Actinomycetota</taxon>
        <taxon>Actinomycetes</taxon>
        <taxon>Micrococcales</taxon>
        <taxon>Microbacteriaceae</taxon>
        <taxon>Microbacterium</taxon>
    </lineage>
</organism>
<evidence type="ECO:0000313" key="5">
    <source>
        <dbReference type="Proteomes" id="UP001323798"/>
    </source>
</evidence>
<evidence type="ECO:0000256" key="2">
    <source>
        <dbReference type="SAM" id="Phobius"/>
    </source>
</evidence>
<keyword evidence="2" id="KW-0472">Membrane</keyword>
<dbReference type="PANTHER" id="PTHR33392">
    <property type="entry name" value="POLYISOPRENYL-TEICHOIC ACID--PEPTIDOGLYCAN TEICHOIC ACID TRANSFERASE TAGU"/>
    <property type="match status" value="1"/>
</dbReference>
<accession>A0ABZ0SPB7</accession>
<feature type="transmembrane region" description="Helical" evidence="2">
    <location>
        <begin position="92"/>
        <end position="111"/>
    </location>
</feature>
<proteinExistence type="inferred from homology"/>
<dbReference type="Gene3D" id="3.40.630.190">
    <property type="entry name" value="LCP protein"/>
    <property type="match status" value="1"/>
</dbReference>
<keyword evidence="2" id="KW-1133">Transmembrane helix</keyword>
<dbReference type="RefSeq" id="WP_320943508.1">
    <property type="nucleotide sequence ID" value="NZ_BAABEU010000004.1"/>
</dbReference>
<dbReference type="InterPro" id="IPR004474">
    <property type="entry name" value="LytR_CpsA_psr"/>
</dbReference>
<evidence type="ECO:0000256" key="1">
    <source>
        <dbReference type="ARBA" id="ARBA00006068"/>
    </source>
</evidence>
<dbReference type="Pfam" id="PF03816">
    <property type="entry name" value="LytR_cpsA_psr"/>
    <property type="match status" value="1"/>
</dbReference>
<dbReference type="EMBL" id="CP139368">
    <property type="protein sequence ID" value="WPR90804.1"/>
    <property type="molecule type" value="Genomic_DNA"/>
</dbReference>
<feature type="transmembrane region" description="Helical" evidence="2">
    <location>
        <begin position="32"/>
        <end position="51"/>
    </location>
</feature>
<keyword evidence="5" id="KW-1185">Reference proteome</keyword>
<dbReference type="PANTHER" id="PTHR33392:SF6">
    <property type="entry name" value="POLYISOPRENYL-TEICHOIC ACID--PEPTIDOGLYCAN TEICHOIC ACID TRANSFERASE TAGU"/>
    <property type="match status" value="1"/>
</dbReference>
<keyword evidence="2" id="KW-0812">Transmembrane</keyword>
<feature type="transmembrane region" description="Helical" evidence="2">
    <location>
        <begin position="132"/>
        <end position="154"/>
    </location>
</feature>
<dbReference type="NCBIfam" id="TIGR00350">
    <property type="entry name" value="lytR_cpsA_psr"/>
    <property type="match status" value="1"/>
</dbReference>
<dbReference type="InterPro" id="IPR050922">
    <property type="entry name" value="LytR/CpsA/Psr_CW_biosynth"/>
</dbReference>
<gene>
    <name evidence="4" type="ORF">SM116_05790</name>
</gene>
<reference evidence="4 5" key="1">
    <citation type="submission" date="2023-11" db="EMBL/GenBank/DDBJ databases">
        <title>Genome sequence of Microbacterium rhizosphaerae KACC 19337.</title>
        <authorList>
            <person name="Choi H."/>
            <person name="Kim S."/>
            <person name="Kim Y."/>
            <person name="Kwon S.-W."/>
            <person name="Heo J."/>
        </authorList>
    </citation>
    <scope>NUCLEOTIDE SEQUENCE [LARGE SCALE GENOMIC DNA]</scope>
    <source>
        <strain evidence="4 5">KACC 19337</strain>
    </source>
</reference>
<sequence length="473" mass="50735">MSAVGMSRGVLIEERPLRYPDASSPQFMENRGWWLVGMNFLLPGSAQVLAGNRRLGRVGVAATLFLWIAAIVGVVAVLLWRTALITLVTNTWFLLAVEVVLTAYIALWVILTVDTLRLVRFVKIRGWARAGIPILAVSLLVASSAVTAKGVAYADAARGALGSIFAASGPSQPPSDGYYNIMLLGGDDSAGRDSMRFDSISVVSINADTGQVARTGIPRDLAGFPFVEGSPMRQLYPKVHTGHASAKCGWGGGINQLNTEVGVCGHGKNLYPDAVSQGSTPSIEATRDAVEGILGIKIQYYVLMNFGGFAQLVDALGGVDITVTERLPEGGPAYEGQPVQKWATGWIEPGTQHMDGNTAQWYARSRETTSDFDRVKRQSQLQDAILHQVTPTNLLTHFQEVAKAGTQLFKTDIPESMLGYLADLGVKSKSHPSPSIVLDPSADVDQFHPDVAYIHGLVQKMLHPPSASPSTKG</sequence>
<name>A0ABZ0SPB7_9MICO</name>
<evidence type="ECO:0000259" key="3">
    <source>
        <dbReference type="Pfam" id="PF03816"/>
    </source>
</evidence>
<evidence type="ECO:0000313" key="4">
    <source>
        <dbReference type="EMBL" id="WPR90804.1"/>
    </source>
</evidence>